<evidence type="ECO:0000259" key="3">
    <source>
        <dbReference type="Pfam" id="PF04321"/>
    </source>
</evidence>
<dbReference type="InterPro" id="IPR029903">
    <property type="entry name" value="RmlD-like-bd"/>
</dbReference>
<dbReference type="UniPathway" id="UPA00124"/>
<evidence type="ECO:0000313" key="4">
    <source>
        <dbReference type="EMBL" id="SFA87235.1"/>
    </source>
</evidence>
<dbReference type="STRING" id="84698.SAMN04488528_100543"/>
<gene>
    <name evidence="4" type="ORF">SAMN04488528_100543</name>
</gene>
<evidence type="ECO:0000313" key="5">
    <source>
        <dbReference type="Proteomes" id="UP000198619"/>
    </source>
</evidence>
<protein>
    <recommendedName>
        <fullName evidence="2">dTDP-4-dehydrorhamnose reductase</fullName>
        <ecNumber evidence="2">1.1.1.133</ecNumber>
    </recommendedName>
</protein>
<dbReference type="Pfam" id="PF04321">
    <property type="entry name" value="RmlD_sub_bind"/>
    <property type="match status" value="1"/>
</dbReference>
<dbReference type="EMBL" id="FOKI01000005">
    <property type="protein sequence ID" value="SFA87235.1"/>
    <property type="molecule type" value="Genomic_DNA"/>
</dbReference>
<name>A0A1I0WER3_9CLOT</name>
<dbReference type="GO" id="GO:0005829">
    <property type="term" value="C:cytosol"/>
    <property type="evidence" value="ECO:0007669"/>
    <property type="project" value="TreeGrafter"/>
</dbReference>
<reference evidence="4 5" key="1">
    <citation type="submission" date="2016-10" db="EMBL/GenBank/DDBJ databases">
        <authorList>
            <person name="de Groot N.N."/>
        </authorList>
    </citation>
    <scope>NUCLEOTIDE SEQUENCE [LARGE SCALE GENOMIC DNA]</scope>
    <source>
        <strain evidence="4 5">DSM 12271</strain>
    </source>
</reference>
<dbReference type="SUPFAM" id="SSF51735">
    <property type="entry name" value="NAD(P)-binding Rossmann-fold domains"/>
    <property type="match status" value="1"/>
</dbReference>
<dbReference type="InterPro" id="IPR036291">
    <property type="entry name" value="NAD(P)-bd_dom_sf"/>
</dbReference>
<keyword evidence="2" id="KW-0521">NADP</keyword>
<dbReference type="AlphaFoldDB" id="A0A1I0WER3"/>
<dbReference type="PANTHER" id="PTHR10491:SF4">
    <property type="entry name" value="METHIONINE ADENOSYLTRANSFERASE 2 SUBUNIT BETA"/>
    <property type="match status" value="1"/>
</dbReference>
<comment type="function">
    <text evidence="2">Catalyzes the reduction of dTDP-6-deoxy-L-lyxo-4-hexulose to yield dTDP-L-rhamnose.</text>
</comment>
<evidence type="ECO:0000256" key="2">
    <source>
        <dbReference type="RuleBase" id="RU364082"/>
    </source>
</evidence>
<evidence type="ECO:0000256" key="1">
    <source>
        <dbReference type="ARBA" id="ARBA00010944"/>
    </source>
</evidence>
<sequence length="288" mass="33248">MKRILLTGGAGFFCTRFTERYKNEYEILSLGRQDLDITDVDKTKNIFNSFKPDYVIHAAAIAVTDFCNKNPEIAYKINVEGSVNIAKITKEVGAKLIFISSEQVFNGNKERGPYDENHKPVPNTVYGENKLEAEKLLKEIIEELWIVRFTWLFDLPQKGLNMASNIIWEVVSSLIKGEEIKASPDEFRGMTYANEMVENFKRIFDIPYGTYHLGSKNDFSRYEVVEHILTTMGLQHRIKDVVIKDSEKYKDLPRDVRLNTDKAENYGLKFSSTKEGLSKCIHDYKLKF</sequence>
<dbReference type="InterPro" id="IPR005913">
    <property type="entry name" value="dTDP_dehydrorham_reduct"/>
</dbReference>
<dbReference type="Gene3D" id="3.40.50.720">
    <property type="entry name" value="NAD(P)-binding Rossmann-like Domain"/>
    <property type="match status" value="1"/>
</dbReference>
<keyword evidence="2" id="KW-0560">Oxidoreductase</keyword>
<dbReference type="OrthoDB" id="9808602at2"/>
<dbReference type="Proteomes" id="UP000198619">
    <property type="component" value="Unassembled WGS sequence"/>
</dbReference>
<comment type="pathway">
    <text evidence="2">Carbohydrate biosynthesis; dTDP-L-rhamnose biosynthesis.</text>
</comment>
<proteinExistence type="inferred from homology"/>
<feature type="domain" description="RmlD-like substrate binding" evidence="3">
    <location>
        <begin position="3"/>
        <end position="284"/>
    </location>
</feature>
<comment type="similarity">
    <text evidence="1 2">Belongs to the dTDP-4-dehydrorhamnose reductase family.</text>
</comment>
<keyword evidence="5" id="KW-1185">Reference proteome</keyword>
<accession>A0A1I0WER3</accession>
<dbReference type="GO" id="GO:0019305">
    <property type="term" value="P:dTDP-rhamnose biosynthetic process"/>
    <property type="evidence" value="ECO:0007669"/>
    <property type="project" value="UniProtKB-UniPathway"/>
</dbReference>
<organism evidence="4 5">
    <name type="scientific">Clostridium frigidicarnis</name>
    <dbReference type="NCBI Taxonomy" id="84698"/>
    <lineage>
        <taxon>Bacteria</taxon>
        <taxon>Bacillati</taxon>
        <taxon>Bacillota</taxon>
        <taxon>Clostridia</taxon>
        <taxon>Eubacteriales</taxon>
        <taxon>Clostridiaceae</taxon>
        <taxon>Clostridium</taxon>
    </lineage>
</organism>
<dbReference type="EC" id="1.1.1.133" evidence="2"/>
<dbReference type="GO" id="GO:0008831">
    <property type="term" value="F:dTDP-4-dehydrorhamnose reductase activity"/>
    <property type="evidence" value="ECO:0007669"/>
    <property type="project" value="UniProtKB-EC"/>
</dbReference>
<dbReference type="RefSeq" id="WP_090039102.1">
    <property type="nucleotide sequence ID" value="NZ_FOKI01000005.1"/>
</dbReference>
<dbReference type="PANTHER" id="PTHR10491">
    <property type="entry name" value="DTDP-4-DEHYDRORHAMNOSE REDUCTASE"/>
    <property type="match status" value="1"/>
</dbReference>